<evidence type="ECO:0000313" key="3">
    <source>
        <dbReference type="EMBL" id="ADG71907.1"/>
    </source>
</evidence>
<feature type="domain" description="Arylsulfotransferase N-terminal" evidence="2">
    <location>
        <begin position="38"/>
        <end position="103"/>
    </location>
</feature>
<dbReference type="KEGG" id="brm:Bmur_1825"/>
<dbReference type="Gene3D" id="2.60.40.3100">
    <property type="entry name" value="Arylsulphate sulphotransferase monomer, N-terminal domain"/>
    <property type="match status" value="1"/>
</dbReference>
<dbReference type="Pfam" id="PF17425">
    <property type="entry name" value="Arylsulfotran_N"/>
    <property type="match status" value="1"/>
</dbReference>
<dbReference type="OrthoDB" id="304912at2"/>
<keyword evidence="1" id="KW-0732">Signal</keyword>
<dbReference type="STRING" id="526224.Bmur_1825"/>
<feature type="chain" id="PRO_5003077343" evidence="1">
    <location>
        <begin position="19"/>
        <end position="502"/>
    </location>
</feature>
<dbReference type="EMBL" id="CP001959">
    <property type="protein sequence ID" value="ADG71907.1"/>
    <property type="molecule type" value="Genomic_DNA"/>
</dbReference>
<gene>
    <name evidence="3" type="ordered locus">Bmur_1825</name>
</gene>
<dbReference type="AlphaFoldDB" id="D5UB34"/>
<reference evidence="3 4" key="1">
    <citation type="journal article" date="2010" name="Stand. Genomic Sci.">
        <title>Complete genome sequence of Brachyspira murdochii type strain (56-150).</title>
        <authorList>
            <person name="Pati A."/>
            <person name="Sikorski J."/>
            <person name="Gronow S."/>
            <person name="Munk C."/>
            <person name="Lapidus A."/>
            <person name="Copeland A."/>
            <person name="Glavina Del Tio T."/>
            <person name="Nolan M."/>
            <person name="Lucas S."/>
            <person name="Chen F."/>
            <person name="Tice H."/>
            <person name="Cheng J.F."/>
            <person name="Han C."/>
            <person name="Detter J.C."/>
            <person name="Bruce D."/>
            <person name="Tapia R."/>
            <person name="Goodwin L."/>
            <person name="Pitluck S."/>
            <person name="Liolios K."/>
            <person name="Ivanova N."/>
            <person name="Mavromatis K."/>
            <person name="Mikhailova N."/>
            <person name="Chen A."/>
            <person name="Palaniappan K."/>
            <person name="Land M."/>
            <person name="Hauser L."/>
            <person name="Chang Y.J."/>
            <person name="Jeffries C.D."/>
            <person name="Spring S."/>
            <person name="Rohde M."/>
            <person name="Goker M."/>
            <person name="Bristow J."/>
            <person name="Eisen J.A."/>
            <person name="Markowitz V."/>
            <person name="Hugenholtz P."/>
            <person name="Kyrpides N.C."/>
            <person name="Klenk H.P."/>
        </authorList>
    </citation>
    <scope>NUCLEOTIDE SEQUENCE [LARGE SCALE GENOMIC DNA]</scope>
    <source>
        <strain evidence="4">ATCC 51284 / DSM 12563 / 56-150</strain>
    </source>
</reference>
<dbReference type="InterPro" id="IPR035391">
    <property type="entry name" value="Arylsulfotran_N"/>
</dbReference>
<name>D5UB34_BRAM5</name>
<dbReference type="HOGENOM" id="CLU_519427_0_0_12"/>
<dbReference type="Pfam" id="PF05935">
    <property type="entry name" value="Arylsulfotrans"/>
    <property type="match status" value="1"/>
</dbReference>
<dbReference type="RefSeq" id="WP_013114292.1">
    <property type="nucleotide sequence ID" value="NC_014150.1"/>
</dbReference>
<feature type="signal peptide" evidence="1">
    <location>
        <begin position="1"/>
        <end position="18"/>
    </location>
</feature>
<dbReference type="InterPro" id="IPR010262">
    <property type="entry name" value="Arylsulfotransferase_bact"/>
</dbReference>
<sequence>MKKLLSIILLITSILSLSCNHNKLNSSLTSSIGKVGEITVNPLGVTPLSAVYTTETVNAAPITVTVKGLYGEPDIIHTYPAGYGTEFEIHGMFPESQNTIEVNDGGRIITKNINIGSLSTSDNTTIQKQYNVEINELSEEKYTNNPELYFIINATFPFHIAISKNGYTRYLQSGLRGSKLVIENKKIVLYPMYDYKNTDLLGNILINYPTQVHHDVIKVNNNYLYLSYSTWGSEDRLVEIDSSGKKLRELSFGKLIQNTLDLNTYKEDEAIFKQIVFGEDVNNIYVDSSGQKQAVDWFHANSIVYDSSTDTLYVSSRTRGVFAIDYSEWKLIWWMADDALSSGIVNDTHLNKLASLGPYRVKGAGKDDGPKNQHALFLFANGNLGMFDNQGNQAINPNGSRYVEYTITGTHGNYTAQKVYEYRDSSLYSQIMSDVDFIGENYQNLLLTYSWQTARIVEAEKNTKSVLFRLDLPFETYRVDKLPLYYDEGRVYSEDCNLKNPN</sequence>
<protein>
    <submittedName>
        <fullName evidence="3">Arylsulfotransferase</fullName>
    </submittedName>
</protein>
<dbReference type="InterPro" id="IPR038477">
    <property type="entry name" value="ASST_N_sf"/>
</dbReference>
<dbReference type="PROSITE" id="PS51257">
    <property type="entry name" value="PROKAR_LIPOPROTEIN"/>
    <property type="match status" value="1"/>
</dbReference>
<evidence type="ECO:0000313" key="4">
    <source>
        <dbReference type="Proteomes" id="UP000001915"/>
    </source>
</evidence>
<organism evidence="3 4">
    <name type="scientific">Brachyspira murdochii (strain ATCC 51284 / DSM 12563 / 56-150)</name>
    <name type="common">Serpulina murdochii</name>
    <dbReference type="NCBI Taxonomy" id="526224"/>
    <lineage>
        <taxon>Bacteria</taxon>
        <taxon>Pseudomonadati</taxon>
        <taxon>Spirochaetota</taxon>
        <taxon>Spirochaetia</taxon>
        <taxon>Brachyspirales</taxon>
        <taxon>Brachyspiraceae</taxon>
        <taxon>Brachyspira</taxon>
    </lineage>
</organism>
<evidence type="ECO:0000259" key="2">
    <source>
        <dbReference type="Pfam" id="PF17425"/>
    </source>
</evidence>
<dbReference type="GO" id="GO:0004062">
    <property type="term" value="F:aryl sulfotransferase activity"/>
    <property type="evidence" value="ECO:0007669"/>
    <property type="project" value="InterPro"/>
</dbReference>
<evidence type="ECO:0000256" key="1">
    <source>
        <dbReference type="SAM" id="SignalP"/>
    </source>
</evidence>
<accession>D5UB34</accession>
<proteinExistence type="predicted"/>
<keyword evidence="3" id="KW-0808">Transferase</keyword>
<dbReference type="Proteomes" id="UP000001915">
    <property type="component" value="Chromosome"/>
</dbReference>